<evidence type="ECO:0000259" key="1">
    <source>
        <dbReference type="Pfam" id="PF06172"/>
    </source>
</evidence>
<dbReference type="EMBL" id="LUTP01000009">
    <property type="protein sequence ID" value="OSN07145.1"/>
    <property type="molecule type" value="Genomic_DNA"/>
</dbReference>
<dbReference type="Proteomes" id="UP000194020">
    <property type="component" value="Unassembled WGS sequence"/>
</dbReference>
<gene>
    <name evidence="2" type="ORF">AU511_05395</name>
</gene>
<evidence type="ECO:0000313" key="3">
    <source>
        <dbReference type="Proteomes" id="UP000194020"/>
    </source>
</evidence>
<dbReference type="RefSeq" id="WP_094109036.1">
    <property type="nucleotide sequence ID" value="NZ_LUTP01000009.1"/>
</dbReference>
<dbReference type="InterPro" id="IPR011051">
    <property type="entry name" value="RmlC_Cupin_sf"/>
</dbReference>
<evidence type="ECO:0000313" key="2">
    <source>
        <dbReference type="EMBL" id="OSN07145.1"/>
    </source>
</evidence>
<dbReference type="AlphaFoldDB" id="A0A1X3RYE6"/>
<accession>A0A1X3RYE6</accession>
<sequence length="171" mass="19494">MSAITTKMLIKTLSLKKHAEGGYYDETHRAQDLIKTDREHNDGRRHLSTCIYYLLTKESPIGYFHKNLSPIMHFYHSGGPLIYRFIHPDGTTEEHILGPDIEQGHRLQLIADGGVWKSTELSADAEFGLVSEFVVPGWEIFDSVIAQQDDLLTTFPLLPSWIQRYSYGGRS</sequence>
<organism evidence="2 3">
    <name type="scientific">Lonsdalea iberica</name>
    <dbReference type="NCBI Taxonomy" id="1082703"/>
    <lineage>
        <taxon>Bacteria</taxon>
        <taxon>Pseudomonadati</taxon>
        <taxon>Pseudomonadota</taxon>
        <taxon>Gammaproteobacteria</taxon>
        <taxon>Enterobacterales</taxon>
        <taxon>Pectobacteriaceae</taxon>
        <taxon>Lonsdalea</taxon>
    </lineage>
</organism>
<dbReference type="SUPFAM" id="SSF51182">
    <property type="entry name" value="RmlC-like cupins"/>
    <property type="match status" value="1"/>
</dbReference>
<dbReference type="Gene3D" id="2.60.120.10">
    <property type="entry name" value="Jelly Rolls"/>
    <property type="match status" value="1"/>
</dbReference>
<name>A0A1X3RYE6_9GAMM</name>
<dbReference type="InterPro" id="IPR014710">
    <property type="entry name" value="RmlC-like_jellyroll"/>
</dbReference>
<dbReference type="Pfam" id="PF06172">
    <property type="entry name" value="Cupin_5"/>
    <property type="match status" value="1"/>
</dbReference>
<comment type="caution">
    <text evidence="2">The sequence shown here is derived from an EMBL/GenBank/DDBJ whole genome shotgun (WGS) entry which is preliminary data.</text>
</comment>
<dbReference type="PANTHER" id="PTHR33387:SF3">
    <property type="entry name" value="DUF985 DOMAIN-CONTAINING PROTEIN"/>
    <property type="match status" value="1"/>
</dbReference>
<dbReference type="CDD" id="cd06121">
    <property type="entry name" value="cupin_YML079wp"/>
    <property type="match status" value="1"/>
</dbReference>
<dbReference type="InterPro" id="IPR009327">
    <property type="entry name" value="Cupin_DUF985"/>
</dbReference>
<dbReference type="InterPro" id="IPR039935">
    <property type="entry name" value="YML079W-like"/>
</dbReference>
<protein>
    <submittedName>
        <fullName evidence="2">Cupin</fullName>
    </submittedName>
</protein>
<feature type="domain" description="DUF985" evidence="1">
    <location>
        <begin position="8"/>
        <end position="142"/>
    </location>
</feature>
<reference evidence="2 3" key="1">
    <citation type="submission" date="2016-02" db="EMBL/GenBank/DDBJ databases">
        <title>Species-wide whole genome sequencing reveals diversity, host range in Lonsdalea quercina.</title>
        <authorList>
            <person name="Li Y."/>
        </authorList>
    </citation>
    <scope>NUCLEOTIDE SEQUENCE [LARGE SCALE GENOMIC DNA]</scope>
    <source>
        <strain evidence="2 3">LMG 26264</strain>
    </source>
</reference>
<proteinExistence type="predicted"/>
<dbReference type="PANTHER" id="PTHR33387">
    <property type="entry name" value="RMLC-LIKE JELLY ROLL FOLD PROTEIN"/>
    <property type="match status" value="1"/>
</dbReference>